<evidence type="ECO:0000313" key="8">
    <source>
        <dbReference type="Proteomes" id="UP000030742"/>
    </source>
</evidence>
<evidence type="ECO:0000313" key="6">
    <source>
        <dbReference type="EnsemblMetazoa" id="XP_019772501.1"/>
    </source>
</evidence>
<dbReference type="PANTHER" id="PTHR12475:SF11">
    <property type="entry name" value="PROTEIN THEM6"/>
    <property type="match status" value="1"/>
</dbReference>
<name>N6UTK1_DENPD</name>
<dbReference type="Proteomes" id="UP000030742">
    <property type="component" value="Unassembled WGS sequence"/>
</dbReference>
<evidence type="ECO:0000313" key="7">
    <source>
        <dbReference type="Proteomes" id="UP000019118"/>
    </source>
</evidence>
<dbReference type="Pfam" id="PF13279">
    <property type="entry name" value="4HBT_2"/>
    <property type="match status" value="1"/>
</dbReference>
<gene>
    <name evidence="6" type="primary">109546109</name>
    <name evidence="5" type="ORF">D910_12765</name>
    <name evidence="4" type="ORF">YQE_01551</name>
</gene>
<keyword evidence="3" id="KW-0472">Membrane</keyword>
<dbReference type="SUPFAM" id="SSF54637">
    <property type="entry name" value="Thioesterase/thiol ester dehydrase-isomerase"/>
    <property type="match status" value="1"/>
</dbReference>
<dbReference type="Proteomes" id="UP000019118">
    <property type="component" value="Unassembled WGS sequence"/>
</dbReference>
<dbReference type="HOGENOM" id="CLU_091107_0_1_1"/>
<accession>N6UTK1</accession>
<feature type="transmembrane region" description="Helical" evidence="3">
    <location>
        <begin position="6"/>
        <end position="28"/>
    </location>
</feature>
<evidence type="ECO:0000256" key="2">
    <source>
        <dbReference type="ARBA" id="ARBA00041112"/>
    </source>
</evidence>
<evidence type="ECO:0000313" key="4">
    <source>
        <dbReference type="EMBL" id="ENN82072.1"/>
    </source>
</evidence>
<sequence length="223" mass="26269">MLNVCYLLLGIAAFLLILYFFFELHYFFRALLCLISGRFFKKRCHILDETTIKGVCLSNDVDSLLDHMNNARYVRELDFAKIDFYERTGLYSKLVAKGGSLFAGATTIRYRRFIKIFTKYRITTQVIYWDNQNIFIEHRFITNRSFVNAIALCRIRLVNVDADEFMKDMMLNLPKQVADVEPARKQKPTMPPELEKWMESNQISSLRLREMDKIENSVEVCNV</sequence>
<dbReference type="EnsemblMetazoa" id="XM_019916942.1">
    <property type="protein sequence ID" value="XP_019772501.1"/>
    <property type="gene ID" value="LOC109546109"/>
</dbReference>
<dbReference type="KEGG" id="dpa:109546109"/>
<dbReference type="InterPro" id="IPR051490">
    <property type="entry name" value="THEM6_lcsJ_thioesterase"/>
</dbReference>
<dbReference type="OMA" id="MEHRFLR"/>
<dbReference type="InterPro" id="IPR029069">
    <property type="entry name" value="HotDog_dom_sf"/>
</dbReference>
<reference evidence="7 8" key="1">
    <citation type="journal article" date="2013" name="Genome Biol.">
        <title>Draft genome of the mountain pine beetle, Dendroctonus ponderosae Hopkins, a major forest pest.</title>
        <authorList>
            <person name="Keeling C.I."/>
            <person name="Yuen M.M."/>
            <person name="Liao N.Y."/>
            <person name="Docking T.R."/>
            <person name="Chan S.K."/>
            <person name="Taylor G.A."/>
            <person name="Palmquist D.L."/>
            <person name="Jackman S.D."/>
            <person name="Nguyen A."/>
            <person name="Li M."/>
            <person name="Henderson H."/>
            <person name="Janes J.K."/>
            <person name="Zhao Y."/>
            <person name="Pandoh P."/>
            <person name="Moore R."/>
            <person name="Sperling F.A."/>
            <person name="Huber D.P."/>
            <person name="Birol I."/>
            <person name="Jones S.J."/>
            <person name="Bohlmann J."/>
        </authorList>
    </citation>
    <scope>NUCLEOTIDE SEQUENCE</scope>
</reference>
<keyword evidence="3" id="KW-0812">Transmembrane</keyword>
<dbReference type="OrthoDB" id="265761at2759"/>
<dbReference type="Gene3D" id="3.10.129.10">
    <property type="entry name" value="Hotdog Thioesterase"/>
    <property type="match status" value="1"/>
</dbReference>
<dbReference type="CDD" id="cd00586">
    <property type="entry name" value="4HBT"/>
    <property type="match status" value="1"/>
</dbReference>
<dbReference type="EMBL" id="KB739937">
    <property type="protein sequence ID" value="ENN82072.1"/>
    <property type="molecule type" value="Genomic_DNA"/>
</dbReference>
<reference evidence="6" key="2">
    <citation type="submission" date="2024-08" db="UniProtKB">
        <authorList>
            <consortium name="EnsemblMetazoa"/>
        </authorList>
    </citation>
    <scope>IDENTIFICATION</scope>
</reference>
<organism evidence="4">
    <name type="scientific">Dendroctonus ponderosae</name>
    <name type="common">Mountain pine beetle</name>
    <dbReference type="NCBI Taxonomy" id="77166"/>
    <lineage>
        <taxon>Eukaryota</taxon>
        <taxon>Metazoa</taxon>
        <taxon>Ecdysozoa</taxon>
        <taxon>Arthropoda</taxon>
        <taxon>Hexapoda</taxon>
        <taxon>Insecta</taxon>
        <taxon>Pterygota</taxon>
        <taxon>Neoptera</taxon>
        <taxon>Endopterygota</taxon>
        <taxon>Coleoptera</taxon>
        <taxon>Polyphaga</taxon>
        <taxon>Cucujiformia</taxon>
        <taxon>Curculionidae</taxon>
        <taxon>Scolytinae</taxon>
        <taxon>Dendroctonus</taxon>
    </lineage>
</organism>
<dbReference type="PANTHER" id="PTHR12475">
    <property type="match status" value="1"/>
</dbReference>
<keyword evidence="3" id="KW-1133">Transmembrane helix</keyword>
<feature type="non-terminal residue" evidence="4">
    <location>
        <position position="1"/>
    </location>
</feature>
<comment type="similarity">
    <text evidence="1">Belongs to the THEM6 family.</text>
</comment>
<keyword evidence="7" id="KW-1185">Reference proteome</keyword>
<evidence type="ECO:0000256" key="3">
    <source>
        <dbReference type="SAM" id="Phobius"/>
    </source>
</evidence>
<dbReference type="AlphaFoldDB" id="N6UTK1"/>
<protein>
    <recommendedName>
        <fullName evidence="2">Protein THEM6</fullName>
    </recommendedName>
</protein>
<proteinExistence type="inferred from homology"/>
<evidence type="ECO:0000313" key="5">
    <source>
        <dbReference type="EMBL" id="ERL95503.1"/>
    </source>
</evidence>
<dbReference type="EMBL" id="KB632431">
    <property type="protein sequence ID" value="ERL95503.1"/>
    <property type="molecule type" value="Genomic_DNA"/>
</dbReference>
<evidence type="ECO:0000256" key="1">
    <source>
        <dbReference type="ARBA" id="ARBA00038228"/>
    </source>
</evidence>